<reference evidence="1" key="1">
    <citation type="submission" date="2024-06" db="EMBL/GenBank/DDBJ databases">
        <title>Sequencing and assembly of the genome of Dyadobacter sp. strain 676, a symbiont of Cyamopsis tetragonoloba.</title>
        <authorList>
            <person name="Guro P."/>
            <person name="Sazanova A."/>
            <person name="Kuznetsova I."/>
            <person name="Belimov A."/>
            <person name="Safronova V."/>
        </authorList>
    </citation>
    <scope>NUCLEOTIDE SEQUENCE</scope>
    <source>
        <strain evidence="1">676</strain>
    </source>
</reference>
<proteinExistence type="predicted"/>
<name>A0AAU8FIJ3_9BACT</name>
<gene>
    <name evidence="1" type="ORF">ABV298_25135</name>
</gene>
<accession>A0AAU8FIJ3</accession>
<dbReference type="EMBL" id="CP159289">
    <property type="protein sequence ID" value="XCH23559.1"/>
    <property type="molecule type" value="Genomic_DNA"/>
</dbReference>
<protein>
    <submittedName>
        <fullName evidence="1">Uncharacterized protein</fullName>
    </submittedName>
</protein>
<sequence>MILTGTCYNRYDRQPLFKSAIGMLLLQMFLPLYDNAGKQFPEANFLDLRQELTTRFGGVTIYSRSPVKGLWKQDESSVTEDEMVIYEVLVDKLDTSYWTRLKLRLQHTFRQEEIMMRYYEVTRL</sequence>
<evidence type="ECO:0000313" key="1">
    <source>
        <dbReference type="EMBL" id="XCH23559.1"/>
    </source>
</evidence>
<dbReference type="AlphaFoldDB" id="A0AAU8FIJ3"/>
<organism evidence="1">
    <name type="scientific">Dyadobacter sp. 676</name>
    <dbReference type="NCBI Taxonomy" id="3088362"/>
    <lineage>
        <taxon>Bacteria</taxon>
        <taxon>Pseudomonadati</taxon>
        <taxon>Bacteroidota</taxon>
        <taxon>Cytophagia</taxon>
        <taxon>Cytophagales</taxon>
        <taxon>Spirosomataceae</taxon>
        <taxon>Dyadobacter</taxon>
    </lineage>
</organism>
<dbReference type="RefSeq" id="WP_353718883.1">
    <property type="nucleotide sequence ID" value="NZ_CP159289.1"/>
</dbReference>